<dbReference type="PANTHER" id="PTHR11527">
    <property type="entry name" value="HEAT-SHOCK PROTEIN 20 FAMILY MEMBER"/>
    <property type="match status" value="1"/>
</dbReference>
<protein>
    <submittedName>
        <fullName evidence="4">Heat-shock protein Hsp20</fullName>
    </submittedName>
</protein>
<evidence type="ECO:0000313" key="5">
    <source>
        <dbReference type="Proteomes" id="UP000197535"/>
    </source>
</evidence>
<evidence type="ECO:0000256" key="1">
    <source>
        <dbReference type="PROSITE-ProRule" id="PRU00285"/>
    </source>
</evidence>
<comment type="similarity">
    <text evidence="1 2">Belongs to the small heat shock protein (HSP20) family.</text>
</comment>
<proteinExistence type="inferred from homology"/>
<dbReference type="InterPro" id="IPR002068">
    <property type="entry name" value="A-crystallin/Hsp20_dom"/>
</dbReference>
<evidence type="ECO:0000256" key="2">
    <source>
        <dbReference type="RuleBase" id="RU003616"/>
    </source>
</evidence>
<evidence type="ECO:0000313" key="4">
    <source>
        <dbReference type="EMBL" id="OWW22766.1"/>
    </source>
</evidence>
<dbReference type="OrthoDB" id="5295562at2"/>
<dbReference type="PROSITE" id="PS01031">
    <property type="entry name" value="SHSP"/>
    <property type="match status" value="1"/>
</dbReference>
<comment type="caution">
    <text evidence="4">The sequence shown here is derived from an EMBL/GenBank/DDBJ whole genome shotgun (WGS) entry which is preliminary data.</text>
</comment>
<dbReference type="Pfam" id="PF00011">
    <property type="entry name" value="HSP20"/>
    <property type="match status" value="1"/>
</dbReference>
<keyword evidence="5" id="KW-1185">Reference proteome</keyword>
<reference evidence="4 5" key="1">
    <citation type="submission" date="2016-02" db="EMBL/GenBank/DDBJ databases">
        <authorList>
            <person name="Wen L."/>
            <person name="He K."/>
            <person name="Yang H."/>
        </authorList>
    </citation>
    <scope>NUCLEOTIDE SEQUENCE [LARGE SCALE GENOMIC DNA]</scope>
    <source>
        <strain evidence="4 5">TSA40</strain>
    </source>
</reference>
<feature type="domain" description="SHSP" evidence="3">
    <location>
        <begin position="33"/>
        <end position="146"/>
    </location>
</feature>
<dbReference type="InterPro" id="IPR031107">
    <property type="entry name" value="Small_HSP"/>
</dbReference>
<dbReference type="RefSeq" id="WP_088709605.1">
    <property type="nucleotide sequence ID" value="NZ_LSTO01000001.1"/>
</dbReference>
<dbReference type="SUPFAM" id="SSF49764">
    <property type="entry name" value="HSP20-like chaperones"/>
    <property type="match status" value="1"/>
</dbReference>
<organism evidence="4 5">
    <name type="scientific">Noviherbaspirillum denitrificans</name>
    <dbReference type="NCBI Taxonomy" id="1968433"/>
    <lineage>
        <taxon>Bacteria</taxon>
        <taxon>Pseudomonadati</taxon>
        <taxon>Pseudomonadota</taxon>
        <taxon>Betaproteobacteria</taxon>
        <taxon>Burkholderiales</taxon>
        <taxon>Oxalobacteraceae</taxon>
        <taxon>Noviherbaspirillum</taxon>
    </lineage>
</organism>
<sequence>MYRALFPRDVFAELDRLQREMQDVFESGPSIRGVGRGGFPAVNVGTTPQSLELYAFAPGLDPSSIEVNLERGVLTISGERTPDLPAQDQKVSVHINERFAGRFRRVVSLPEDDVNPSGVSAQYRDGVLHVTIKRRQAPQPRRISIQ</sequence>
<gene>
    <name evidence="4" type="ORF">AYR66_09260</name>
</gene>
<name>A0A254TJG7_9BURK</name>
<accession>A0A254TJG7</accession>
<dbReference type="Gene3D" id="2.60.40.790">
    <property type="match status" value="1"/>
</dbReference>
<dbReference type="Proteomes" id="UP000197535">
    <property type="component" value="Unassembled WGS sequence"/>
</dbReference>
<evidence type="ECO:0000259" key="3">
    <source>
        <dbReference type="PROSITE" id="PS01031"/>
    </source>
</evidence>
<dbReference type="AlphaFoldDB" id="A0A254TJG7"/>
<dbReference type="InterPro" id="IPR008978">
    <property type="entry name" value="HSP20-like_chaperone"/>
</dbReference>
<dbReference type="CDD" id="cd06464">
    <property type="entry name" value="ACD_sHsps-like"/>
    <property type="match status" value="1"/>
</dbReference>
<dbReference type="EMBL" id="LSTO01000001">
    <property type="protein sequence ID" value="OWW22766.1"/>
    <property type="molecule type" value="Genomic_DNA"/>
</dbReference>